<feature type="domain" description="Alanine dehydrogenase/pyridine nucleotide transhydrogenase N-terminal" evidence="1">
    <location>
        <begin position="6"/>
        <end position="131"/>
    </location>
</feature>
<dbReference type="InterPro" id="IPR036291">
    <property type="entry name" value="NAD(P)-bd_dom_sf"/>
</dbReference>
<protein>
    <submittedName>
        <fullName evidence="2">Alanine dehydrogenase</fullName>
    </submittedName>
</protein>
<comment type="caution">
    <text evidence="2">The sequence shown here is derived from an EMBL/GenBank/DDBJ whole genome shotgun (WGS) entry which is preliminary data.</text>
</comment>
<dbReference type="Proteomes" id="UP000308230">
    <property type="component" value="Unassembled WGS sequence"/>
</dbReference>
<dbReference type="SUPFAM" id="SSF52283">
    <property type="entry name" value="Formate/glycerate dehydrogenase catalytic domain-like"/>
    <property type="match status" value="1"/>
</dbReference>
<gene>
    <name evidence="2" type="ORF">FCL54_04445</name>
</gene>
<proteinExistence type="predicted"/>
<dbReference type="OrthoDB" id="9804592at2"/>
<dbReference type="AlphaFoldDB" id="A0A5R9F9T3"/>
<keyword evidence="3" id="KW-1185">Reference proteome</keyword>
<reference evidence="2 3" key="1">
    <citation type="submission" date="2019-04" db="EMBL/GenBank/DDBJ databases">
        <title>Bacillus caeni sp. nov., a bacterium isolated from mangrove sediment.</title>
        <authorList>
            <person name="Huang H."/>
            <person name="Mo K."/>
            <person name="Hu Y."/>
        </authorList>
    </citation>
    <scope>NUCLEOTIDE SEQUENCE [LARGE SCALE GENOMIC DNA]</scope>
    <source>
        <strain evidence="2 3">HB172195</strain>
    </source>
</reference>
<evidence type="ECO:0000313" key="2">
    <source>
        <dbReference type="EMBL" id="TLS38398.1"/>
    </source>
</evidence>
<sequence>MDKEQGEKRDFLPDFFADFINYDTSVYLEKGYGEKLGYIEEDYLQVNPNISFVKREEVFNKDLIVVIRSPEYEWIKQMKPNSSLLSMLHYETRPALLKLLKEKKINAFSLDSIVDDDFKRMMVTYEMTAYGGVYHALEHIDKSKVDNRPLKVTIMGLGNLGVEAGRCFSRLYNEFNLKEKNIHGVRVEYLEREITPFKEELKAIFEETDILVDATKRPDPEKVIIPNSLLNYLPEHAVVLDLTADPYEEKNGVQQGKAIEGLPHGNIDEYVFPVSHGKWNELPGYVDSDNRRLAISCNAWPSVTPDKCMEVYGKKIRPFIDVLLRNGTSLDAHSKDLYERALYRSTIPYFEKQLTAI</sequence>
<organism evidence="2 3">
    <name type="scientific">Exobacillus caeni</name>
    <dbReference type="NCBI Taxonomy" id="2574798"/>
    <lineage>
        <taxon>Bacteria</taxon>
        <taxon>Bacillati</taxon>
        <taxon>Bacillota</taxon>
        <taxon>Bacilli</taxon>
        <taxon>Bacillales</taxon>
        <taxon>Guptibacillaceae</taxon>
        <taxon>Exobacillus</taxon>
    </lineage>
</organism>
<name>A0A5R9F9T3_9BACL</name>
<dbReference type="EMBL" id="SWLG01000003">
    <property type="protein sequence ID" value="TLS38398.1"/>
    <property type="molecule type" value="Genomic_DNA"/>
</dbReference>
<dbReference type="Gene3D" id="3.40.50.720">
    <property type="entry name" value="NAD(P)-binding Rossmann-like Domain"/>
    <property type="match status" value="2"/>
</dbReference>
<dbReference type="SUPFAM" id="SSF51735">
    <property type="entry name" value="NAD(P)-binding Rossmann-fold domains"/>
    <property type="match status" value="1"/>
</dbReference>
<dbReference type="SMART" id="SM01003">
    <property type="entry name" value="AlaDh_PNT_N"/>
    <property type="match status" value="1"/>
</dbReference>
<evidence type="ECO:0000313" key="3">
    <source>
        <dbReference type="Proteomes" id="UP000308230"/>
    </source>
</evidence>
<evidence type="ECO:0000259" key="1">
    <source>
        <dbReference type="SMART" id="SM01003"/>
    </source>
</evidence>
<dbReference type="Pfam" id="PF05222">
    <property type="entry name" value="AlaDh_PNT_N"/>
    <property type="match status" value="1"/>
</dbReference>
<dbReference type="RefSeq" id="WP_138123640.1">
    <property type="nucleotide sequence ID" value="NZ_SWLG01000003.1"/>
</dbReference>
<dbReference type="InterPro" id="IPR007886">
    <property type="entry name" value="AlaDH/PNT_N"/>
</dbReference>
<accession>A0A5R9F9T3</accession>